<dbReference type="Proteomes" id="UP000501094">
    <property type="component" value="Chromosome"/>
</dbReference>
<keyword evidence="2" id="KW-0808">Transferase</keyword>
<dbReference type="InterPro" id="IPR001296">
    <property type="entry name" value="Glyco_trans_1"/>
</dbReference>
<dbReference type="PANTHER" id="PTHR45947:SF3">
    <property type="entry name" value="SULFOQUINOVOSYL TRANSFERASE SQD2"/>
    <property type="match status" value="1"/>
</dbReference>
<protein>
    <submittedName>
        <fullName evidence="2">Glycosyltransferase</fullName>
    </submittedName>
</protein>
<dbReference type="CDD" id="cd03801">
    <property type="entry name" value="GT4_PimA-like"/>
    <property type="match status" value="1"/>
</dbReference>
<dbReference type="EMBL" id="CP038852">
    <property type="protein sequence ID" value="QIZ20811.1"/>
    <property type="molecule type" value="Genomic_DNA"/>
</dbReference>
<dbReference type="InterPro" id="IPR050194">
    <property type="entry name" value="Glycosyltransferase_grp1"/>
</dbReference>
<dbReference type="AlphaFoldDB" id="A0A6H1Q1Z1"/>
<evidence type="ECO:0000259" key="1">
    <source>
        <dbReference type="Pfam" id="PF00534"/>
    </source>
</evidence>
<dbReference type="GO" id="GO:0016757">
    <property type="term" value="F:glycosyltransferase activity"/>
    <property type="evidence" value="ECO:0007669"/>
    <property type="project" value="InterPro"/>
</dbReference>
<reference evidence="2 3" key="1">
    <citation type="journal article" date="2020" name="Nat. Microbiol.">
        <title>Lysogenic host-virus interactions in SAR11 marine bacteria.</title>
        <authorList>
            <person name="Morris R.M."/>
            <person name="Cain K.R."/>
            <person name="Hvorecny K.L."/>
            <person name="Kollman J.M."/>
        </authorList>
    </citation>
    <scope>NUCLEOTIDE SEQUENCE [LARGE SCALE GENOMIC DNA]</scope>
    <source>
        <strain evidence="2 3">NP1</strain>
    </source>
</reference>
<dbReference type="RefSeq" id="WP_168606691.1">
    <property type="nucleotide sequence ID" value="NZ_CP038852.1"/>
</dbReference>
<feature type="domain" description="Glycosyl transferase family 1" evidence="1">
    <location>
        <begin position="198"/>
        <end position="357"/>
    </location>
</feature>
<dbReference type="Pfam" id="PF00534">
    <property type="entry name" value="Glycos_transf_1"/>
    <property type="match status" value="1"/>
</dbReference>
<accession>A0A6H1Q1Z1</accession>
<sequence length="379" mass="44753">MKKNLAIITSHPIQYQVPLFQKLNKSKFLNVTVFFGSKHGYISTKKDLEFNKLINWNIRILKGYKFFFSKKEKDVDSFWLSFSQLKKKFIEEKIDKVLILGWNKLIYLQAIIISLRMGIPIYLRSENNLERKNTFLNKFIKKLLFNLFFKLFDKIFYIGRLNKNFYRYYGVSSSKLIFTPYFVDKDFFKSSVDINKIKIIKKKINLCNNEKIILFVGKLIDRKNPFLFIEYAKKIQIKCKFLIVGDGPLLKSIKEKIKKEKINNVKIIGFKNQIEIANYYKLCDLLFLPSKYETWGLVVNEAFTMNKPCIVTNKCGSRKDLIDDFKTGVIIKTHYTNSSLNKILNLIKLDSSKLKKNIEIKNKLYSTKHSFSAIEKTLK</sequence>
<organism evidence="2 3">
    <name type="scientific">Candidatus Pelagibacter giovannonii</name>
    <dbReference type="NCBI Taxonomy" id="2563896"/>
    <lineage>
        <taxon>Bacteria</taxon>
        <taxon>Pseudomonadati</taxon>
        <taxon>Pseudomonadota</taxon>
        <taxon>Alphaproteobacteria</taxon>
        <taxon>Candidatus Pelagibacterales</taxon>
        <taxon>Candidatus Pelagibacteraceae</taxon>
        <taxon>Candidatus Pelagibacter</taxon>
    </lineage>
</organism>
<dbReference type="PANTHER" id="PTHR45947">
    <property type="entry name" value="SULFOQUINOVOSYL TRANSFERASE SQD2"/>
    <property type="match status" value="1"/>
</dbReference>
<proteinExistence type="predicted"/>
<gene>
    <name evidence="2" type="ORF">E5R92_03305</name>
</gene>
<evidence type="ECO:0000313" key="2">
    <source>
        <dbReference type="EMBL" id="QIZ20811.1"/>
    </source>
</evidence>
<keyword evidence="3" id="KW-1185">Reference proteome</keyword>
<evidence type="ECO:0000313" key="3">
    <source>
        <dbReference type="Proteomes" id="UP000501094"/>
    </source>
</evidence>
<name>A0A6H1Q1Z1_9PROT</name>
<dbReference type="KEGG" id="peg:E5R92_03305"/>
<dbReference type="SUPFAM" id="SSF53756">
    <property type="entry name" value="UDP-Glycosyltransferase/glycogen phosphorylase"/>
    <property type="match status" value="1"/>
</dbReference>
<dbReference type="Gene3D" id="3.40.50.2000">
    <property type="entry name" value="Glycogen Phosphorylase B"/>
    <property type="match status" value="2"/>
</dbReference>